<dbReference type="OrthoDB" id="247013at2759"/>
<protein>
    <recommendedName>
        <fullName evidence="2">Replication termination factor 2</fullName>
    </recommendedName>
    <alternativeName>
        <fullName evidence="3">Replication termination factor 2 domain-containing protein 1</fullName>
    </alternativeName>
</protein>
<dbReference type="AlphaFoldDB" id="A0A1S3I575"/>
<evidence type="ECO:0000256" key="3">
    <source>
        <dbReference type="ARBA" id="ARBA00030367"/>
    </source>
</evidence>
<organism evidence="5 6">
    <name type="scientific">Lingula anatina</name>
    <name type="common">Brachiopod</name>
    <name type="synonym">Lingula unguis</name>
    <dbReference type="NCBI Taxonomy" id="7574"/>
    <lineage>
        <taxon>Eukaryota</taxon>
        <taxon>Metazoa</taxon>
        <taxon>Spiralia</taxon>
        <taxon>Lophotrochozoa</taxon>
        <taxon>Brachiopoda</taxon>
        <taxon>Linguliformea</taxon>
        <taxon>Lingulata</taxon>
        <taxon>Lingulida</taxon>
        <taxon>Linguloidea</taxon>
        <taxon>Lingulidae</taxon>
        <taxon>Lingula</taxon>
    </lineage>
</organism>
<dbReference type="GO" id="GO:0005634">
    <property type="term" value="C:nucleus"/>
    <property type="evidence" value="ECO:0007669"/>
    <property type="project" value="TreeGrafter"/>
</dbReference>
<dbReference type="InterPro" id="IPR006735">
    <property type="entry name" value="Rtf2"/>
</dbReference>
<dbReference type="Pfam" id="PF04641">
    <property type="entry name" value="Rtf2"/>
    <property type="match status" value="1"/>
</dbReference>
<evidence type="ECO:0000313" key="5">
    <source>
        <dbReference type="Proteomes" id="UP000085678"/>
    </source>
</evidence>
<sequence length="314" mass="34980">MGCDGGTIPRRDELVRMKKKPEQKDKDMATAAKWQHCALTQEKLRAPIVACELGRLYNKEAVIEFLLDKSKFEGASSSQHIKGLKDVRELKLTENPAFTKEVAEKGNAYIDMQLSKYICPVVGLEMNGRYNFCFPWSCGCVVSERAMKEVKSENCHKCGKPFKSDDVVVLNGNEEEVEQMKKNMEHRRLQAKLEKKAKKSGKHKASAAVGSSEDLVVDNKRSKLDLPSTSKPGVVSTSDTFMSSSKLTNGRLDDKAGKELKKTSNGKLGEKEVKSKSIQSDPTTSKVFKSLFTSSEAAKKQPSAHWVTYNPCYN</sequence>
<feature type="compositionally biased region" description="Basic and acidic residues" evidence="4">
    <location>
        <begin position="9"/>
        <end position="25"/>
    </location>
</feature>
<evidence type="ECO:0000256" key="4">
    <source>
        <dbReference type="SAM" id="MobiDB-lite"/>
    </source>
</evidence>
<feature type="compositionally biased region" description="Polar residues" evidence="4">
    <location>
        <begin position="227"/>
        <end position="248"/>
    </location>
</feature>
<dbReference type="InParanoid" id="A0A1S3I575"/>
<dbReference type="OMA" id="KVCTEER"/>
<dbReference type="GO" id="GO:0006274">
    <property type="term" value="P:DNA replication termination"/>
    <property type="evidence" value="ECO:0007669"/>
    <property type="project" value="TreeGrafter"/>
</dbReference>
<comment type="similarity">
    <text evidence="1">Belongs to the rtf2 family.</text>
</comment>
<gene>
    <name evidence="6" type="primary">LOC106160785</name>
</gene>
<dbReference type="GeneID" id="106160785"/>
<feature type="region of interest" description="Disordered" evidence="4">
    <location>
        <begin position="1"/>
        <end position="25"/>
    </location>
</feature>
<evidence type="ECO:0000313" key="6">
    <source>
        <dbReference type="RefSeq" id="XP_013392986.1"/>
    </source>
</evidence>
<evidence type="ECO:0000256" key="1">
    <source>
        <dbReference type="ARBA" id="ARBA00009885"/>
    </source>
</evidence>
<dbReference type="CDD" id="cd16653">
    <property type="entry name" value="RING-like_Rtf2"/>
    <property type="match status" value="1"/>
</dbReference>
<dbReference type="RefSeq" id="XP_013392986.1">
    <property type="nucleotide sequence ID" value="XM_013537532.2"/>
</dbReference>
<dbReference type="InterPro" id="IPR027799">
    <property type="entry name" value="Rtf2_RING-finger"/>
</dbReference>
<name>A0A1S3I575_LINAN</name>
<dbReference type="PANTHER" id="PTHR12775">
    <property type="entry name" value="PROTEIN C20ORF43 HOMOLOG"/>
    <property type="match status" value="1"/>
</dbReference>
<feature type="region of interest" description="Disordered" evidence="4">
    <location>
        <begin position="193"/>
        <end position="283"/>
    </location>
</feature>
<dbReference type="STRING" id="7574.A0A1S3I575"/>
<dbReference type="FunCoup" id="A0A1S3I575">
    <property type="interactions" value="2910"/>
</dbReference>
<reference evidence="6" key="1">
    <citation type="submission" date="2025-08" db="UniProtKB">
        <authorList>
            <consortium name="RefSeq"/>
        </authorList>
    </citation>
    <scope>IDENTIFICATION</scope>
    <source>
        <tissue evidence="6">Gonads</tissue>
    </source>
</reference>
<accession>A0A1S3I575</accession>
<dbReference type="KEGG" id="lak:106160785"/>
<dbReference type="PANTHER" id="PTHR12775:SF0">
    <property type="entry name" value="REPLICATION TERMINATION FACTOR 2"/>
    <property type="match status" value="1"/>
</dbReference>
<dbReference type="Proteomes" id="UP000085678">
    <property type="component" value="Unplaced"/>
</dbReference>
<keyword evidence="5" id="KW-1185">Reference proteome</keyword>
<evidence type="ECO:0000256" key="2">
    <source>
        <dbReference type="ARBA" id="ARBA00015157"/>
    </source>
</evidence>
<feature type="compositionally biased region" description="Basic and acidic residues" evidence="4">
    <location>
        <begin position="251"/>
        <end position="275"/>
    </location>
</feature>
<proteinExistence type="inferred from homology"/>
<feature type="compositionally biased region" description="Basic residues" evidence="4">
    <location>
        <begin position="195"/>
        <end position="205"/>
    </location>
</feature>